<dbReference type="AlphaFoldDB" id="A8MAR6"/>
<keyword evidence="3" id="KW-1185">Reference proteome</keyword>
<dbReference type="EMBL" id="CP000852">
    <property type="protein sequence ID" value="ABW01102.1"/>
    <property type="molecule type" value="Genomic_DNA"/>
</dbReference>
<keyword evidence="1" id="KW-0472">Membrane</keyword>
<sequence>MGLVRTVRVLIYWPFTRTRGIMYVLLSAITIPVYMFNLATALSLIGLQQPYPMVIGLLITVVSLAMSAIHVVVYETKTTVYVPSFTYLTFFGMTFKIPTISTQSRRTMISLNVGGALIPVAVSMALAYMLYVNYPRLIIPMVASVALTAVMVNRVSRVVPAIGIVTPAIVPPILAAFISYMTVAFTANPYIFVTPVVAYITGVLGTLIGADLLNLRKVIGIAPVIADIGGAGTFDGIFFTGILAVFYASLVSTL</sequence>
<reference evidence="2 3" key="1">
    <citation type="submission" date="2007-10" db="EMBL/GenBank/DDBJ databases">
        <title>Complete sequence of Caldivirga maquilingensis IC-167.</title>
        <authorList>
            <consortium name="US DOE Joint Genome Institute"/>
            <person name="Copeland A."/>
            <person name="Lucas S."/>
            <person name="Lapidus A."/>
            <person name="Barry K."/>
            <person name="Glavina del Rio T."/>
            <person name="Dalin E."/>
            <person name="Tice H."/>
            <person name="Pitluck S."/>
            <person name="Saunders E."/>
            <person name="Brettin T."/>
            <person name="Bruce D."/>
            <person name="Detter J.C."/>
            <person name="Han C."/>
            <person name="Schmutz J."/>
            <person name="Larimer F."/>
            <person name="Land M."/>
            <person name="Hauser L."/>
            <person name="Kyrpides N."/>
            <person name="Ivanova N."/>
            <person name="Biddle J.F."/>
            <person name="Zhang Z."/>
            <person name="Fitz-Gibbon S.T."/>
            <person name="Lowe T.M."/>
            <person name="Saltikov C."/>
            <person name="House C.H."/>
            <person name="Richardson P."/>
        </authorList>
    </citation>
    <scope>NUCLEOTIDE SEQUENCE [LARGE SCALE GENOMIC DNA]</scope>
    <source>
        <strain evidence="3">ATCC 700844 / DSM 13496 / JCM 10307 / IC-167</strain>
    </source>
</reference>
<dbReference type="Pfam" id="PF07758">
    <property type="entry name" value="DUF1614"/>
    <property type="match status" value="1"/>
</dbReference>
<gene>
    <name evidence="2" type="ordered locus">Cmaq_0254</name>
</gene>
<accession>A8MAR6</accession>
<evidence type="ECO:0000313" key="3">
    <source>
        <dbReference type="Proteomes" id="UP000001137"/>
    </source>
</evidence>
<keyword evidence="1" id="KW-0812">Transmembrane</keyword>
<protein>
    <recommendedName>
        <fullName evidence="4">DUF1614 domain-containing protein</fullName>
    </recommendedName>
</protein>
<feature type="transmembrane region" description="Helical" evidence="1">
    <location>
        <begin position="162"/>
        <end position="183"/>
    </location>
</feature>
<feature type="transmembrane region" description="Helical" evidence="1">
    <location>
        <begin position="225"/>
        <end position="248"/>
    </location>
</feature>
<dbReference type="eggNOG" id="arCOG02159">
    <property type="taxonomic scope" value="Archaea"/>
</dbReference>
<dbReference type="HOGENOM" id="CLU_082100_1_0_2"/>
<organism evidence="2 3">
    <name type="scientific">Caldivirga maquilingensis (strain ATCC 700844 / DSM 13496 / JCM 10307 / IC-167)</name>
    <dbReference type="NCBI Taxonomy" id="397948"/>
    <lineage>
        <taxon>Archaea</taxon>
        <taxon>Thermoproteota</taxon>
        <taxon>Thermoprotei</taxon>
        <taxon>Thermoproteales</taxon>
        <taxon>Thermoproteaceae</taxon>
        <taxon>Caldivirga</taxon>
    </lineage>
</organism>
<feature type="transmembrane region" description="Helical" evidence="1">
    <location>
        <begin position="20"/>
        <end position="47"/>
    </location>
</feature>
<dbReference type="KEGG" id="cma:Cmaq_0254"/>
<keyword evidence="1" id="KW-1133">Transmembrane helix</keyword>
<dbReference type="STRING" id="397948.Cmaq_0254"/>
<feature type="transmembrane region" description="Helical" evidence="1">
    <location>
        <begin position="109"/>
        <end position="131"/>
    </location>
</feature>
<evidence type="ECO:0000313" key="2">
    <source>
        <dbReference type="EMBL" id="ABW01102.1"/>
    </source>
</evidence>
<evidence type="ECO:0000256" key="1">
    <source>
        <dbReference type="SAM" id="Phobius"/>
    </source>
</evidence>
<name>A8MAR6_CALMQ</name>
<evidence type="ECO:0008006" key="4">
    <source>
        <dbReference type="Google" id="ProtNLM"/>
    </source>
</evidence>
<feature type="transmembrane region" description="Helical" evidence="1">
    <location>
        <begin position="54"/>
        <end position="74"/>
    </location>
</feature>
<dbReference type="InterPro" id="IPR011672">
    <property type="entry name" value="DUF1614"/>
</dbReference>
<proteinExistence type="predicted"/>
<dbReference type="Proteomes" id="UP000001137">
    <property type="component" value="Chromosome"/>
</dbReference>
<feature type="transmembrane region" description="Helical" evidence="1">
    <location>
        <begin position="137"/>
        <end position="155"/>
    </location>
</feature>
<feature type="transmembrane region" description="Helical" evidence="1">
    <location>
        <begin position="189"/>
        <end position="213"/>
    </location>
</feature>